<protein>
    <submittedName>
        <fullName evidence="2">Uncharacterized protein</fullName>
    </submittedName>
</protein>
<organism evidence="2">
    <name type="scientific">Haptolina brevifila</name>
    <dbReference type="NCBI Taxonomy" id="156173"/>
    <lineage>
        <taxon>Eukaryota</taxon>
        <taxon>Haptista</taxon>
        <taxon>Haptophyta</taxon>
        <taxon>Prymnesiophyceae</taxon>
        <taxon>Prymnesiales</taxon>
        <taxon>Prymnesiaceae</taxon>
        <taxon>Haptolina</taxon>
    </lineage>
</organism>
<name>A0A7S2G6K1_9EUKA</name>
<dbReference type="AlphaFoldDB" id="A0A7S2G6K1"/>
<accession>A0A7S2G6K1</accession>
<dbReference type="EMBL" id="HBGU01021082">
    <property type="protein sequence ID" value="CAD9435389.1"/>
    <property type="molecule type" value="Transcribed_RNA"/>
</dbReference>
<reference evidence="2" key="1">
    <citation type="submission" date="2021-01" db="EMBL/GenBank/DDBJ databases">
        <authorList>
            <person name="Corre E."/>
            <person name="Pelletier E."/>
            <person name="Niang G."/>
            <person name="Scheremetjew M."/>
            <person name="Finn R."/>
            <person name="Kale V."/>
            <person name="Holt S."/>
            <person name="Cochrane G."/>
            <person name="Meng A."/>
            <person name="Brown T."/>
            <person name="Cohen L."/>
        </authorList>
    </citation>
    <scope>NUCLEOTIDE SEQUENCE</scope>
    <source>
        <strain evidence="2">UTEX LB 985</strain>
    </source>
</reference>
<evidence type="ECO:0000256" key="1">
    <source>
        <dbReference type="SAM" id="MobiDB-lite"/>
    </source>
</evidence>
<proteinExistence type="predicted"/>
<feature type="region of interest" description="Disordered" evidence="1">
    <location>
        <begin position="190"/>
        <end position="212"/>
    </location>
</feature>
<gene>
    <name evidence="2" type="ORF">CBRE1094_LOCUS11551</name>
</gene>
<sequence>MDFHPDGRRTDFALNLYGSAERRNDEMALKHRKADPVGAVMEYYPMYNDRVELTAAGRAMAGLSADDNRADGRGKVNWGDPTAVVNTRWQMKYVGGDRAAGHGVTRNPFAWPEGNTPEEAQRLRQVLARDKQARAAGDPWSQFKLQGKQHGMAWEPEAVSGSLMGADQEFVDTYGGDGSVFEGDRIRGDFAQADPDGGEQANRVISGKGGLV</sequence>
<evidence type="ECO:0000313" key="2">
    <source>
        <dbReference type="EMBL" id="CAD9435389.1"/>
    </source>
</evidence>